<keyword evidence="2 5" id="KW-0808">Transferase</keyword>
<organism evidence="5">
    <name type="scientific">bioreactor metagenome</name>
    <dbReference type="NCBI Taxonomy" id="1076179"/>
    <lineage>
        <taxon>unclassified sequences</taxon>
        <taxon>metagenomes</taxon>
        <taxon>ecological metagenomes</taxon>
    </lineage>
</organism>
<evidence type="ECO:0000259" key="4">
    <source>
        <dbReference type="SMART" id="SM00917"/>
    </source>
</evidence>
<accession>A0A645FTQ3</accession>
<feature type="domain" description="2-isopropylmalate synthase LeuA allosteric (dimerisation)" evidence="4">
    <location>
        <begin position="7"/>
        <end position="139"/>
    </location>
</feature>
<dbReference type="EMBL" id="VSSQ01065060">
    <property type="protein sequence ID" value="MPN17845.1"/>
    <property type="molecule type" value="Genomic_DNA"/>
</dbReference>
<comment type="caution">
    <text evidence="5">The sequence shown here is derived from an EMBL/GenBank/DDBJ whole genome shotgun (WGS) entry which is preliminary data.</text>
</comment>
<keyword evidence="5" id="KW-0012">Acyltransferase</keyword>
<protein>
    <submittedName>
        <fullName evidence="5">2-isopropylmalate synthase</fullName>
        <ecNumber evidence="5">2.3.3.13</ecNumber>
    </submittedName>
</protein>
<sequence>MADKKKNVNDKDIEALVRSILVQEIPKSYALERYVINSGNTITPTSSIALTARDGTRTEKVAIGFGPIEASFNAINKIIGRAVKLEEYSIGAVTEGRDAQGEVSVKISSDMATAKGYGLSTDVIEASILAYINAINNLIYESAREEQ</sequence>
<dbReference type="FunFam" id="3.30.160.270:FF:000003">
    <property type="entry name" value="2-isopropylmalate synthase"/>
    <property type="match status" value="1"/>
</dbReference>
<dbReference type="InterPro" id="IPR013709">
    <property type="entry name" value="2-isopropylmalate_synth_dimer"/>
</dbReference>
<proteinExistence type="predicted"/>
<dbReference type="EC" id="2.3.3.13" evidence="5"/>
<dbReference type="GO" id="GO:0009098">
    <property type="term" value="P:L-leucine biosynthetic process"/>
    <property type="evidence" value="ECO:0007669"/>
    <property type="project" value="InterPro"/>
</dbReference>
<evidence type="ECO:0000256" key="2">
    <source>
        <dbReference type="ARBA" id="ARBA00022679"/>
    </source>
</evidence>
<name>A0A645FTQ3_9ZZZZ</name>
<dbReference type="InterPro" id="IPR036230">
    <property type="entry name" value="LeuA_allosteric_dom_sf"/>
</dbReference>
<dbReference type="SUPFAM" id="SSF110921">
    <property type="entry name" value="2-isopropylmalate synthase LeuA, allosteric (dimerisation) domain"/>
    <property type="match status" value="1"/>
</dbReference>
<keyword evidence="3" id="KW-0100">Branched-chain amino acid biosynthesis</keyword>
<keyword evidence="1" id="KW-0028">Amino-acid biosynthesis</keyword>
<dbReference type="Gene3D" id="3.30.160.270">
    <property type="match status" value="1"/>
</dbReference>
<dbReference type="Pfam" id="PF08502">
    <property type="entry name" value="LeuA_dimer"/>
    <property type="match status" value="1"/>
</dbReference>
<dbReference type="SMART" id="SM00917">
    <property type="entry name" value="LeuA_dimer"/>
    <property type="match status" value="1"/>
</dbReference>
<evidence type="ECO:0000256" key="3">
    <source>
        <dbReference type="ARBA" id="ARBA00023304"/>
    </source>
</evidence>
<gene>
    <name evidence="5" type="primary">leuA_62</name>
    <name evidence="5" type="ORF">SDC9_165200</name>
</gene>
<dbReference type="AlphaFoldDB" id="A0A645FTQ3"/>
<evidence type="ECO:0000256" key="1">
    <source>
        <dbReference type="ARBA" id="ARBA00022605"/>
    </source>
</evidence>
<dbReference type="GO" id="GO:0003852">
    <property type="term" value="F:2-isopropylmalate synthase activity"/>
    <property type="evidence" value="ECO:0007669"/>
    <property type="project" value="UniProtKB-EC"/>
</dbReference>
<evidence type="ECO:0000313" key="5">
    <source>
        <dbReference type="EMBL" id="MPN17845.1"/>
    </source>
</evidence>
<reference evidence="5" key="1">
    <citation type="submission" date="2019-08" db="EMBL/GenBank/DDBJ databases">
        <authorList>
            <person name="Kucharzyk K."/>
            <person name="Murdoch R.W."/>
            <person name="Higgins S."/>
            <person name="Loffler F."/>
        </authorList>
    </citation>
    <scope>NUCLEOTIDE SEQUENCE</scope>
</reference>